<dbReference type="AlphaFoldDB" id="A0AAF0BW15"/>
<dbReference type="EMBL" id="CP116942">
    <property type="protein sequence ID" value="WCO67330.1"/>
    <property type="molecule type" value="Genomic_DNA"/>
</dbReference>
<evidence type="ECO:0000313" key="3">
    <source>
        <dbReference type="Proteomes" id="UP001216390"/>
    </source>
</evidence>
<evidence type="ECO:0000313" key="2">
    <source>
        <dbReference type="EMBL" id="WCO67330.1"/>
    </source>
</evidence>
<dbReference type="Gene3D" id="3.40.50.1110">
    <property type="entry name" value="SGNH hydrolase"/>
    <property type="match status" value="1"/>
</dbReference>
<dbReference type="Proteomes" id="UP001216390">
    <property type="component" value="Chromosome"/>
</dbReference>
<organism evidence="2 3">
    <name type="scientific">Iamia majanohamensis</name>
    <dbReference type="NCBI Taxonomy" id="467976"/>
    <lineage>
        <taxon>Bacteria</taxon>
        <taxon>Bacillati</taxon>
        <taxon>Actinomycetota</taxon>
        <taxon>Acidimicrobiia</taxon>
        <taxon>Acidimicrobiales</taxon>
        <taxon>Iamiaceae</taxon>
        <taxon>Iamia</taxon>
    </lineage>
</organism>
<dbReference type="RefSeq" id="WP_272736852.1">
    <property type="nucleotide sequence ID" value="NZ_CP116942.1"/>
</dbReference>
<evidence type="ECO:0000256" key="1">
    <source>
        <dbReference type="SAM" id="MobiDB-lite"/>
    </source>
</evidence>
<dbReference type="SUPFAM" id="SSF52266">
    <property type="entry name" value="SGNH hydrolase"/>
    <property type="match status" value="1"/>
</dbReference>
<dbReference type="InterPro" id="IPR036514">
    <property type="entry name" value="SGNH_hydro_sf"/>
</dbReference>
<protein>
    <submittedName>
        <fullName evidence="2">Uncharacterized protein</fullName>
    </submittedName>
</protein>
<gene>
    <name evidence="2" type="ORF">PO878_01180</name>
</gene>
<accession>A0AAF0BW15</accession>
<feature type="compositionally biased region" description="Low complexity" evidence="1">
    <location>
        <begin position="12"/>
        <end position="50"/>
    </location>
</feature>
<name>A0AAF0BW15_9ACTN</name>
<sequence length="425" mass="44364">MAADRPTTSEETSAAPGPGSARAATATAEPAARATDAGGRPPRPAAAATAGRGGRPSRPRSRLLLGEKAIVALVATLLVAELFARVVSSHLPPLLTGDSYEMQLKSERLEELAAGPVADQPEVVFLGNSMTDAGVSPETFATTSGSYDRAYNAALVGAPVGSQARWAEDFVLDGLDPEVLVLGVSPLDLLDVNPLDLLDVTSGQGRSQAVQAAFDDSLDRLRPSAGQQLEERVGDASALVEHRSSLRNPGTLGRAVSDTLSGAPPREGIPEVATVEDGEVVPRDLTFWQGNLRPTGGIQQYHDRSLAETRNPELEGRMALAAARADYRFGRLRTLLDAVTAPGREVVVAVPPIATETLASQPAAAGRLADGVAEMTTIAAEYDVEVLDLSADGYPLDAFADVAHLNRLGSERFSRELAVALDAGA</sequence>
<dbReference type="KEGG" id="ima:PO878_01180"/>
<proteinExistence type="predicted"/>
<feature type="region of interest" description="Disordered" evidence="1">
    <location>
        <begin position="1"/>
        <end position="60"/>
    </location>
</feature>
<reference evidence="2" key="1">
    <citation type="submission" date="2023-01" db="EMBL/GenBank/DDBJ databases">
        <title>The diversity of Class Acidimicrobiia in South China Sea sediment environments and the proposal of Iamia marina sp. nov., a novel species of the genus Iamia.</title>
        <authorList>
            <person name="He Y."/>
            <person name="Tian X."/>
        </authorList>
    </citation>
    <scope>NUCLEOTIDE SEQUENCE</scope>
    <source>
        <strain evidence="2">DSM 19957</strain>
    </source>
</reference>
<keyword evidence="3" id="KW-1185">Reference proteome</keyword>